<evidence type="ECO:0000256" key="1">
    <source>
        <dbReference type="ARBA" id="ARBA00023125"/>
    </source>
</evidence>
<dbReference type="Pfam" id="PF01381">
    <property type="entry name" value="HTH_3"/>
    <property type="match status" value="1"/>
</dbReference>
<dbReference type="CDD" id="cd00093">
    <property type="entry name" value="HTH_XRE"/>
    <property type="match status" value="1"/>
</dbReference>
<proteinExistence type="predicted"/>
<sequence length="132" mass="14984">MADLQEILGRVVRRERQDRNLTIKELGEKAGISEIYVGEIERGQKYPSSKVLESLAHALDLDLAEFLEMMAEEIRGEREPQITSVIGFTHPNAAGQPRRLVVKRIVNMLDEGDIESVANFSEFLLSRRTSIF</sequence>
<dbReference type="KEGG" id="kbs:EPA93_18655"/>
<gene>
    <name evidence="3" type="ORF">EPA93_18655</name>
</gene>
<dbReference type="SUPFAM" id="SSF47413">
    <property type="entry name" value="lambda repressor-like DNA-binding domains"/>
    <property type="match status" value="1"/>
</dbReference>
<dbReference type="Gene3D" id="1.10.260.40">
    <property type="entry name" value="lambda repressor-like DNA-binding domains"/>
    <property type="match status" value="1"/>
</dbReference>
<feature type="domain" description="HTH cro/C1-type" evidence="2">
    <location>
        <begin position="12"/>
        <end position="66"/>
    </location>
</feature>
<dbReference type="PANTHER" id="PTHR46797">
    <property type="entry name" value="HTH-TYPE TRANSCRIPTIONAL REGULATOR"/>
    <property type="match status" value="1"/>
</dbReference>
<accession>A0A4P6JRB8</accession>
<dbReference type="EMBL" id="CP035758">
    <property type="protein sequence ID" value="QBD77905.1"/>
    <property type="molecule type" value="Genomic_DNA"/>
</dbReference>
<dbReference type="InterPro" id="IPR050807">
    <property type="entry name" value="TransReg_Diox_bact_type"/>
</dbReference>
<keyword evidence="4" id="KW-1185">Reference proteome</keyword>
<evidence type="ECO:0000313" key="4">
    <source>
        <dbReference type="Proteomes" id="UP000290365"/>
    </source>
</evidence>
<dbReference type="Proteomes" id="UP000290365">
    <property type="component" value="Chromosome"/>
</dbReference>
<dbReference type="RefSeq" id="WP_129888958.1">
    <property type="nucleotide sequence ID" value="NZ_CP035758.1"/>
</dbReference>
<protein>
    <submittedName>
        <fullName evidence="3">XRE family transcriptional regulator</fullName>
    </submittedName>
</protein>
<dbReference type="GO" id="GO:0005829">
    <property type="term" value="C:cytosol"/>
    <property type="evidence" value="ECO:0007669"/>
    <property type="project" value="TreeGrafter"/>
</dbReference>
<reference evidence="3 4" key="1">
    <citation type="submission" date="2019-01" db="EMBL/GenBank/DDBJ databases">
        <title>Ktedonosporobacter rubrisoli SCAWS-G2.</title>
        <authorList>
            <person name="Huang Y."/>
            <person name="Yan B."/>
        </authorList>
    </citation>
    <scope>NUCLEOTIDE SEQUENCE [LARGE SCALE GENOMIC DNA]</scope>
    <source>
        <strain evidence="3 4">SCAWS-G2</strain>
    </source>
</reference>
<dbReference type="InterPro" id="IPR001387">
    <property type="entry name" value="Cro/C1-type_HTH"/>
</dbReference>
<evidence type="ECO:0000313" key="3">
    <source>
        <dbReference type="EMBL" id="QBD77905.1"/>
    </source>
</evidence>
<dbReference type="PANTHER" id="PTHR46797:SF1">
    <property type="entry name" value="METHYLPHOSPHONATE SYNTHASE"/>
    <property type="match status" value="1"/>
</dbReference>
<dbReference type="OrthoDB" id="9814553at2"/>
<evidence type="ECO:0000259" key="2">
    <source>
        <dbReference type="PROSITE" id="PS50943"/>
    </source>
</evidence>
<name>A0A4P6JRB8_KTERU</name>
<keyword evidence="1" id="KW-0238">DNA-binding</keyword>
<dbReference type="GO" id="GO:0003677">
    <property type="term" value="F:DNA binding"/>
    <property type="evidence" value="ECO:0007669"/>
    <property type="project" value="UniProtKB-KW"/>
</dbReference>
<dbReference type="AlphaFoldDB" id="A0A4P6JRB8"/>
<dbReference type="SMART" id="SM00530">
    <property type="entry name" value="HTH_XRE"/>
    <property type="match status" value="1"/>
</dbReference>
<dbReference type="GO" id="GO:0003700">
    <property type="term" value="F:DNA-binding transcription factor activity"/>
    <property type="evidence" value="ECO:0007669"/>
    <property type="project" value="TreeGrafter"/>
</dbReference>
<dbReference type="InterPro" id="IPR010982">
    <property type="entry name" value="Lambda_DNA-bd_dom_sf"/>
</dbReference>
<organism evidence="3 4">
    <name type="scientific">Ktedonosporobacter rubrisoli</name>
    <dbReference type="NCBI Taxonomy" id="2509675"/>
    <lineage>
        <taxon>Bacteria</taxon>
        <taxon>Bacillati</taxon>
        <taxon>Chloroflexota</taxon>
        <taxon>Ktedonobacteria</taxon>
        <taxon>Ktedonobacterales</taxon>
        <taxon>Ktedonosporobacteraceae</taxon>
        <taxon>Ktedonosporobacter</taxon>
    </lineage>
</organism>
<dbReference type="PROSITE" id="PS50943">
    <property type="entry name" value="HTH_CROC1"/>
    <property type="match status" value="1"/>
</dbReference>